<dbReference type="RefSeq" id="XP_005794610.1">
    <property type="nucleotide sequence ID" value="XM_005794553.1"/>
</dbReference>
<dbReference type="PROSITE" id="PS50162">
    <property type="entry name" value="RECA_2"/>
    <property type="match status" value="1"/>
</dbReference>
<feature type="compositionally biased region" description="Low complexity" evidence="5">
    <location>
        <begin position="70"/>
        <end position="83"/>
    </location>
</feature>
<organism evidence="8 9">
    <name type="scientific">Emiliania huxleyi (strain CCMP1516)</name>
    <dbReference type="NCBI Taxonomy" id="280463"/>
    <lineage>
        <taxon>Eukaryota</taxon>
        <taxon>Haptista</taxon>
        <taxon>Haptophyta</taxon>
        <taxon>Prymnesiophyceae</taxon>
        <taxon>Isochrysidales</taxon>
        <taxon>Noelaerhabdaceae</taxon>
        <taxon>Emiliania</taxon>
    </lineage>
</organism>
<dbReference type="SUPFAM" id="SSF52540">
    <property type="entry name" value="P-loop containing nucleoside triphosphate hydrolases"/>
    <property type="match status" value="1"/>
</dbReference>
<evidence type="ECO:0000259" key="6">
    <source>
        <dbReference type="PROSITE" id="PS50162"/>
    </source>
</evidence>
<dbReference type="GO" id="GO:0042148">
    <property type="term" value="P:DNA strand invasion"/>
    <property type="evidence" value="ECO:0007669"/>
    <property type="project" value="TreeGrafter"/>
</dbReference>
<feature type="domain" description="RecA family profile 2" evidence="7">
    <location>
        <begin position="394"/>
        <end position="457"/>
    </location>
</feature>
<dbReference type="InterPro" id="IPR027417">
    <property type="entry name" value="P-loop_NTPase"/>
</dbReference>
<dbReference type="PANTHER" id="PTHR22942">
    <property type="entry name" value="RECA/RAD51/RADA DNA STRAND-PAIRING FAMILY MEMBER"/>
    <property type="match status" value="1"/>
</dbReference>
<evidence type="ECO:0000256" key="4">
    <source>
        <dbReference type="RuleBase" id="RU003422"/>
    </source>
</evidence>
<evidence type="ECO:0000313" key="9">
    <source>
        <dbReference type="Proteomes" id="UP000013827"/>
    </source>
</evidence>
<dbReference type="Proteomes" id="UP000013827">
    <property type="component" value="Unassembled WGS sequence"/>
</dbReference>
<dbReference type="PANTHER" id="PTHR22942:SF30">
    <property type="entry name" value="MEIOTIC RECOMBINATION PROTEIN DMC1_LIM15 HOMOLOG"/>
    <property type="match status" value="1"/>
</dbReference>
<dbReference type="InterPro" id="IPR010995">
    <property type="entry name" value="DNA_repair_Rad51/TF_NusA_a-hlx"/>
</dbReference>
<dbReference type="STRING" id="2903.R1G279"/>
<dbReference type="InterPro" id="IPR020588">
    <property type="entry name" value="RecA_ATP-bd"/>
</dbReference>
<keyword evidence="3" id="KW-0238">DNA-binding</keyword>
<dbReference type="PROSITE" id="PS50163">
    <property type="entry name" value="RECA_3"/>
    <property type="match status" value="1"/>
</dbReference>
<feature type="region of interest" description="Disordered" evidence="5">
    <location>
        <begin position="1"/>
        <end position="104"/>
    </location>
</feature>
<dbReference type="InterPro" id="IPR003593">
    <property type="entry name" value="AAA+_ATPase"/>
</dbReference>
<reference evidence="9" key="1">
    <citation type="journal article" date="2013" name="Nature">
        <title>Pan genome of the phytoplankton Emiliania underpins its global distribution.</title>
        <authorList>
            <person name="Read B.A."/>
            <person name="Kegel J."/>
            <person name="Klute M.J."/>
            <person name="Kuo A."/>
            <person name="Lefebvre S.C."/>
            <person name="Maumus F."/>
            <person name="Mayer C."/>
            <person name="Miller J."/>
            <person name="Monier A."/>
            <person name="Salamov A."/>
            <person name="Young J."/>
            <person name="Aguilar M."/>
            <person name="Claverie J.M."/>
            <person name="Frickenhaus S."/>
            <person name="Gonzalez K."/>
            <person name="Herman E.K."/>
            <person name="Lin Y.C."/>
            <person name="Napier J."/>
            <person name="Ogata H."/>
            <person name="Sarno A.F."/>
            <person name="Shmutz J."/>
            <person name="Schroeder D."/>
            <person name="de Vargas C."/>
            <person name="Verret F."/>
            <person name="von Dassow P."/>
            <person name="Valentin K."/>
            <person name="Van de Peer Y."/>
            <person name="Wheeler G."/>
            <person name="Dacks J.B."/>
            <person name="Delwiche C.F."/>
            <person name="Dyhrman S.T."/>
            <person name="Glockner G."/>
            <person name="John U."/>
            <person name="Richards T."/>
            <person name="Worden A.Z."/>
            <person name="Zhang X."/>
            <person name="Grigoriev I.V."/>
            <person name="Allen A.E."/>
            <person name="Bidle K."/>
            <person name="Borodovsky M."/>
            <person name="Bowler C."/>
            <person name="Brownlee C."/>
            <person name="Cock J.M."/>
            <person name="Elias M."/>
            <person name="Gladyshev V.N."/>
            <person name="Groth M."/>
            <person name="Guda C."/>
            <person name="Hadaegh A."/>
            <person name="Iglesias-Rodriguez M.D."/>
            <person name="Jenkins J."/>
            <person name="Jones B.M."/>
            <person name="Lawson T."/>
            <person name="Leese F."/>
            <person name="Lindquist E."/>
            <person name="Lobanov A."/>
            <person name="Lomsadze A."/>
            <person name="Malik S.B."/>
            <person name="Marsh M.E."/>
            <person name="Mackinder L."/>
            <person name="Mock T."/>
            <person name="Mueller-Roeber B."/>
            <person name="Pagarete A."/>
            <person name="Parker M."/>
            <person name="Probert I."/>
            <person name="Quesneville H."/>
            <person name="Raines C."/>
            <person name="Rensing S.A."/>
            <person name="Riano-Pachon D.M."/>
            <person name="Richier S."/>
            <person name="Rokitta S."/>
            <person name="Shiraiwa Y."/>
            <person name="Soanes D.M."/>
            <person name="van der Giezen M."/>
            <person name="Wahlund T.M."/>
            <person name="Williams B."/>
            <person name="Wilson W."/>
            <person name="Wolfe G."/>
            <person name="Wurch L.L."/>
        </authorList>
    </citation>
    <scope>NUCLEOTIDE SEQUENCE</scope>
</reference>
<dbReference type="GeneID" id="17287228"/>
<feature type="region of interest" description="Disordered" evidence="5">
    <location>
        <begin position="271"/>
        <end position="296"/>
    </location>
</feature>
<dbReference type="SUPFAM" id="SSF47794">
    <property type="entry name" value="Rad51 N-terminal domain-like"/>
    <property type="match status" value="1"/>
</dbReference>
<keyword evidence="2 4" id="KW-0067">ATP-binding</keyword>
<evidence type="ECO:0000256" key="5">
    <source>
        <dbReference type="SAM" id="MobiDB-lite"/>
    </source>
</evidence>
<dbReference type="EnsemblProtists" id="EOD42181">
    <property type="protein sequence ID" value="EOD42181"/>
    <property type="gene ID" value="EMIHUDRAFT_522017"/>
</dbReference>
<evidence type="ECO:0000256" key="3">
    <source>
        <dbReference type="ARBA" id="ARBA00023125"/>
    </source>
</evidence>
<dbReference type="GO" id="GO:0140664">
    <property type="term" value="F:ATP-dependent DNA damage sensor activity"/>
    <property type="evidence" value="ECO:0007669"/>
    <property type="project" value="InterPro"/>
</dbReference>
<proteinExistence type="inferred from homology"/>
<reference evidence="8" key="2">
    <citation type="submission" date="2024-10" db="UniProtKB">
        <authorList>
            <consortium name="EnsemblProtists"/>
        </authorList>
    </citation>
    <scope>IDENTIFICATION</scope>
</reference>
<dbReference type="GO" id="GO:0000730">
    <property type="term" value="P:DNA recombinase assembly"/>
    <property type="evidence" value="ECO:0007669"/>
    <property type="project" value="TreeGrafter"/>
</dbReference>
<dbReference type="eggNOG" id="KOG1434">
    <property type="taxonomic scope" value="Eukaryota"/>
</dbReference>
<dbReference type="InterPro" id="IPR020587">
    <property type="entry name" value="RecA_monomer-monomer_interface"/>
</dbReference>
<dbReference type="GO" id="GO:0003690">
    <property type="term" value="F:double-stranded DNA binding"/>
    <property type="evidence" value="ECO:0007669"/>
    <property type="project" value="TreeGrafter"/>
</dbReference>
<dbReference type="HOGENOM" id="CLU_041732_0_2_1"/>
<protein>
    <submittedName>
        <fullName evidence="8">Uncharacterized protein</fullName>
    </submittedName>
</protein>
<feature type="domain" description="RecA family profile 1" evidence="6">
    <location>
        <begin position="220"/>
        <end position="389"/>
    </location>
</feature>
<keyword evidence="9" id="KW-1185">Reference proteome</keyword>
<dbReference type="Pfam" id="PF08423">
    <property type="entry name" value="Rad51"/>
    <property type="match status" value="3"/>
</dbReference>
<dbReference type="Gene3D" id="1.10.150.20">
    <property type="entry name" value="5' to 3' exonuclease, C-terminal subdomain"/>
    <property type="match status" value="1"/>
</dbReference>
<comment type="similarity">
    <text evidence="4">Belongs to the RecA family.</text>
</comment>
<evidence type="ECO:0000313" key="8">
    <source>
        <dbReference type="EnsemblProtists" id="EOD42181"/>
    </source>
</evidence>
<accession>A0A0D3L2E6</accession>
<dbReference type="GO" id="GO:0005524">
    <property type="term" value="F:ATP binding"/>
    <property type="evidence" value="ECO:0007669"/>
    <property type="project" value="UniProtKB-KW"/>
</dbReference>
<name>A0A0D3L2E6_EMIH1</name>
<dbReference type="SMART" id="SM00382">
    <property type="entry name" value="AAA"/>
    <property type="match status" value="1"/>
</dbReference>
<dbReference type="PaxDb" id="2903-EOD42181"/>
<evidence type="ECO:0000256" key="2">
    <source>
        <dbReference type="ARBA" id="ARBA00022840"/>
    </source>
</evidence>
<keyword evidence="1 4" id="KW-0547">Nucleotide-binding</keyword>
<evidence type="ECO:0000256" key="1">
    <source>
        <dbReference type="ARBA" id="ARBA00022741"/>
    </source>
</evidence>
<dbReference type="GO" id="GO:0006312">
    <property type="term" value="P:mitotic recombination"/>
    <property type="evidence" value="ECO:0007669"/>
    <property type="project" value="TreeGrafter"/>
</dbReference>
<dbReference type="GO" id="GO:0003697">
    <property type="term" value="F:single-stranded DNA binding"/>
    <property type="evidence" value="ECO:0007669"/>
    <property type="project" value="TreeGrafter"/>
</dbReference>
<dbReference type="KEGG" id="ehx:EMIHUDRAFT_522017"/>
<dbReference type="AlphaFoldDB" id="A0A0D3L2E6"/>
<dbReference type="Gene3D" id="3.40.50.300">
    <property type="entry name" value="P-loop containing nucleotide triphosphate hydrolases"/>
    <property type="match status" value="2"/>
</dbReference>
<dbReference type="InterPro" id="IPR013632">
    <property type="entry name" value="Rad51_C"/>
</dbReference>
<sequence length="457" mass="49798">MLNAPAGGPSRQPRVGDARGLLGNCQRTRPWAGGTFSSIFLDKKNSRPPATRRSPQKVETGSVPKRRPQTNARTTTAATTAQTHSPPSRLSPLPTHAGPSAACRRPTLHRPFRRRDTMATTVRADQLQTPAHNPGASDETIWSPIDTLESVGIQRGDIKKFQEAGYHTADSILMTSARHLERIKGLSEAKVLKAQDSAGKVCRRLGFQSARAVREKRQSDVFHITTGSTELDNLLKGGIETGVVTEIVGEFRTGKTQLAMTLAVTSLMAQEQARATPRAPSPRLPPHLRASRRSQGGGNGAVLYLDSENAFSDERLAEIADRFGVDRDLADENVFVSLVIVDSVMSVLRNEYQGRGELSARQQKLSQILYSIKRMAQEFNIAVVLTNQMCADPGCTFTNDAKKAVGGHVLAHLVNLRLYLRKGRGEQRIARIDKSCKHALGEATFELSAGGIMDVAQ</sequence>
<dbReference type="GO" id="GO:0000150">
    <property type="term" value="F:DNA strand exchange activity"/>
    <property type="evidence" value="ECO:0007669"/>
    <property type="project" value="TreeGrafter"/>
</dbReference>
<evidence type="ECO:0000259" key="7">
    <source>
        <dbReference type="PROSITE" id="PS50163"/>
    </source>
</evidence>